<accession>A0A1G7D9G6</accession>
<evidence type="ECO:0000313" key="2">
    <source>
        <dbReference type="EMBL" id="SDE47546.1"/>
    </source>
</evidence>
<dbReference type="InterPro" id="IPR012340">
    <property type="entry name" value="NA-bd_OB-fold"/>
</dbReference>
<evidence type="ECO:0000259" key="1">
    <source>
        <dbReference type="Pfam" id="PF01796"/>
    </source>
</evidence>
<gene>
    <name evidence="2" type="ORF">SAMN05444580_11852</name>
</gene>
<dbReference type="InterPro" id="IPR052513">
    <property type="entry name" value="Thioester_dehydratase-like"/>
</dbReference>
<dbReference type="Pfam" id="PF01796">
    <property type="entry name" value="OB_ChsH2_C"/>
    <property type="match status" value="1"/>
</dbReference>
<dbReference type="PANTHER" id="PTHR34075:SF5">
    <property type="entry name" value="BLR3430 PROTEIN"/>
    <property type="match status" value="1"/>
</dbReference>
<dbReference type="AlphaFoldDB" id="A0A1G7D9G6"/>
<reference evidence="2 3" key="1">
    <citation type="submission" date="2016-10" db="EMBL/GenBank/DDBJ databases">
        <authorList>
            <person name="de Groot N.N."/>
        </authorList>
    </citation>
    <scope>NUCLEOTIDE SEQUENCE [LARGE SCALE GENOMIC DNA]</scope>
    <source>
        <strain evidence="2 3">JCM 11308</strain>
    </source>
</reference>
<organism evidence="2 3">
    <name type="scientific">Rhodococcus tukisamuensis</name>
    <dbReference type="NCBI Taxonomy" id="168276"/>
    <lineage>
        <taxon>Bacteria</taxon>
        <taxon>Bacillati</taxon>
        <taxon>Actinomycetota</taxon>
        <taxon>Actinomycetes</taxon>
        <taxon>Mycobacteriales</taxon>
        <taxon>Nocardiaceae</taxon>
        <taxon>Rhodococcus</taxon>
    </lineage>
</organism>
<dbReference type="RefSeq" id="WP_072846424.1">
    <property type="nucleotide sequence ID" value="NZ_FNAB01000018.1"/>
</dbReference>
<keyword evidence="3" id="KW-1185">Reference proteome</keyword>
<dbReference type="PANTHER" id="PTHR34075">
    <property type="entry name" value="BLR3430 PROTEIN"/>
    <property type="match status" value="1"/>
</dbReference>
<sequence>MHQDQQVSPPSTPAAPASDGLFIKRCASCATLLAPLTETCTSCRGTELGAVLSSGAGAIVSWQPAAPAPHSGQTPGAVAIVKLDDGPRIYTWIEGEVPTPPDLPVRVRFRPTRDGERSPLFVVISTAPTAATTAGAA</sequence>
<dbReference type="Proteomes" id="UP000199417">
    <property type="component" value="Unassembled WGS sequence"/>
</dbReference>
<dbReference type="EMBL" id="FNAB01000018">
    <property type="protein sequence ID" value="SDE47546.1"/>
    <property type="molecule type" value="Genomic_DNA"/>
</dbReference>
<evidence type="ECO:0000313" key="3">
    <source>
        <dbReference type="Proteomes" id="UP000199417"/>
    </source>
</evidence>
<dbReference type="STRING" id="168276.SAMN05444580_11852"/>
<proteinExistence type="predicted"/>
<dbReference type="SUPFAM" id="SSF50249">
    <property type="entry name" value="Nucleic acid-binding proteins"/>
    <property type="match status" value="1"/>
</dbReference>
<name>A0A1G7D9G6_9NOCA</name>
<dbReference type="InterPro" id="IPR002878">
    <property type="entry name" value="ChsH2_C"/>
</dbReference>
<protein>
    <recommendedName>
        <fullName evidence="1">ChsH2 C-terminal OB-fold domain-containing protein</fullName>
    </recommendedName>
</protein>
<feature type="domain" description="ChsH2 C-terminal OB-fold" evidence="1">
    <location>
        <begin position="51"/>
        <end position="110"/>
    </location>
</feature>